<dbReference type="InterPro" id="IPR002110">
    <property type="entry name" value="Ankyrin_rpt"/>
</dbReference>
<name>A0ABR2I6M1_9EUKA</name>
<evidence type="ECO:0000313" key="1">
    <source>
        <dbReference type="EMBL" id="KAK8857658.1"/>
    </source>
</evidence>
<gene>
    <name evidence="1" type="ORF">M9Y10_016064</name>
</gene>
<sequence length="741" mass="84330">MDFQSYIDKKIEVQNSILLFIDDKKDIKANFQNLTNFLNNPKLLEDQQELKEILYLISKITKNHHRDEDFFNKIEKILLLIKDPIQKIFSNIDIFQIFKNNKRILLFLLKENMLIMNESIVNLMLSTKYQKVNYISYYFPEVNGLLEPEEQAIYEEKYKNFIQKDQNNSELFEKLRHNGENESQICQLIRKDDVEEFAQYTSKEKIALTMQIEQSIFETNPLFLKKSPTLIEYSTFYGSIKITKYLFSKGVELTPSLWIYATHSRKIEMMHFLEENHVKPNVQDFMNESLKCHHFEITDHILNNLLKPLKKGEKDVFTLSVKYLNFVYFPDDLRTPTAFYYLCKYDFVNIVKSLLNQEEFEITINKEISKFNSFDRTPLQIAADEGNMRIVDLLLNNKKYAEEAFKSRAFYECKFLKQVKIPSFITSIGESCFEGCLLMEEITIPSSVTVIEENAFKRCQLITKVTIPSSVEKIGMYAFNQCISLSQVTFESPSSLKVIESFAFGLCDSLTSLIIPDSVTTIESNAFVDCRALKQLSIPSSITLLTDCFQNCMSLKKVTIPSSVEMIGNNAFSGCSSLVDVKIPSSVKIIGNNAFSECTSLVGIDIPSSVNEIGNYTFMNCSSLSNVSIPTSVSEIGEKTFANCSSLKEISIPSSVTKIGNNSFAECSSLEQLTIPASVTEIGCYAFLKCTSLKKIVIPASVKKIGVSAFYNCPSLDEISIPSSIDQDKIGIEAGVKVTKI</sequence>
<dbReference type="Gene3D" id="1.25.40.20">
    <property type="entry name" value="Ankyrin repeat-containing domain"/>
    <property type="match status" value="1"/>
</dbReference>
<proteinExistence type="predicted"/>
<reference evidence="1 2" key="1">
    <citation type="submission" date="2024-04" db="EMBL/GenBank/DDBJ databases">
        <title>Tritrichomonas musculus Genome.</title>
        <authorList>
            <person name="Alves-Ferreira E."/>
            <person name="Grigg M."/>
            <person name="Lorenzi H."/>
            <person name="Galac M."/>
        </authorList>
    </citation>
    <scope>NUCLEOTIDE SEQUENCE [LARGE SCALE GENOMIC DNA]</scope>
    <source>
        <strain evidence="1 2">EAF2021</strain>
    </source>
</reference>
<comment type="caution">
    <text evidence="1">The sequence shown here is derived from an EMBL/GenBank/DDBJ whole genome shotgun (WGS) entry which is preliminary data.</text>
</comment>
<dbReference type="Gene3D" id="3.80.10.10">
    <property type="entry name" value="Ribonuclease Inhibitor"/>
    <property type="match status" value="1"/>
</dbReference>
<dbReference type="InterPro" id="IPR026906">
    <property type="entry name" value="LRR_5"/>
</dbReference>
<dbReference type="SMART" id="SM00248">
    <property type="entry name" value="ANK"/>
    <property type="match status" value="3"/>
</dbReference>
<dbReference type="SUPFAM" id="SSF48403">
    <property type="entry name" value="Ankyrin repeat"/>
    <property type="match status" value="1"/>
</dbReference>
<evidence type="ECO:0000313" key="2">
    <source>
        <dbReference type="Proteomes" id="UP001470230"/>
    </source>
</evidence>
<dbReference type="EMBL" id="JAPFFF010000020">
    <property type="protein sequence ID" value="KAK8857658.1"/>
    <property type="molecule type" value="Genomic_DNA"/>
</dbReference>
<organism evidence="1 2">
    <name type="scientific">Tritrichomonas musculus</name>
    <dbReference type="NCBI Taxonomy" id="1915356"/>
    <lineage>
        <taxon>Eukaryota</taxon>
        <taxon>Metamonada</taxon>
        <taxon>Parabasalia</taxon>
        <taxon>Tritrichomonadida</taxon>
        <taxon>Tritrichomonadidae</taxon>
        <taxon>Tritrichomonas</taxon>
    </lineage>
</organism>
<dbReference type="Proteomes" id="UP001470230">
    <property type="component" value="Unassembled WGS sequence"/>
</dbReference>
<dbReference type="Pfam" id="PF13306">
    <property type="entry name" value="LRR_5"/>
    <property type="match status" value="2"/>
</dbReference>
<dbReference type="InterPro" id="IPR036770">
    <property type="entry name" value="Ankyrin_rpt-contain_sf"/>
</dbReference>
<dbReference type="Gene3D" id="3.40.50.12480">
    <property type="match status" value="4"/>
</dbReference>
<dbReference type="SUPFAM" id="SSF52058">
    <property type="entry name" value="L domain-like"/>
    <property type="match status" value="1"/>
</dbReference>
<accession>A0ABR2I6M1</accession>
<dbReference type="PANTHER" id="PTHR45661:SF3">
    <property type="entry name" value="IG-LIKE DOMAIN-CONTAINING PROTEIN"/>
    <property type="match status" value="1"/>
</dbReference>
<keyword evidence="2" id="KW-1185">Reference proteome</keyword>
<dbReference type="PANTHER" id="PTHR45661">
    <property type="entry name" value="SURFACE ANTIGEN"/>
    <property type="match status" value="1"/>
</dbReference>
<dbReference type="InterPro" id="IPR053139">
    <property type="entry name" value="Surface_bspA-like"/>
</dbReference>
<protein>
    <submittedName>
        <fullName evidence="1">Uncharacterized protein</fullName>
    </submittedName>
</protein>
<dbReference type="InterPro" id="IPR032675">
    <property type="entry name" value="LRR_dom_sf"/>
</dbReference>
<dbReference type="Pfam" id="PF12796">
    <property type="entry name" value="Ank_2"/>
    <property type="match status" value="1"/>
</dbReference>